<dbReference type="InterPro" id="IPR025233">
    <property type="entry name" value="DUF4176"/>
</dbReference>
<organism evidence="1 2">
    <name type="scientific">Coprococcus eutactus</name>
    <dbReference type="NCBI Taxonomy" id="33043"/>
    <lineage>
        <taxon>Bacteria</taxon>
        <taxon>Bacillati</taxon>
        <taxon>Bacillota</taxon>
        <taxon>Clostridia</taxon>
        <taxon>Lachnospirales</taxon>
        <taxon>Lachnospiraceae</taxon>
        <taxon>Coprococcus</taxon>
    </lineage>
</organism>
<gene>
    <name evidence="1" type="ORF">COEU31_07230</name>
</gene>
<sequence>MLEGVLPIGSVVMLKDSTKKVMIIGICQFQTVPGEEKPRIWDYAACPFPEGYQGANECYLFNGDQIENVYAVGYQDEEQMIMKTKYDQVLAELRKDEN</sequence>
<proteinExistence type="predicted"/>
<reference evidence="1" key="1">
    <citation type="submission" date="2020-06" db="EMBL/GenBank/DDBJ databases">
        <title>Characterization of fructooligosaccharide metabolism and fructooligosaccharide-degrading enzymes in human commensal butyrate producers.</title>
        <authorList>
            <person name="Tanno H."/>
            <person name="Fujii T."/>
            <person name="Hirano K."/>
            <person name="Maeno S."/>
            <person name="Tonozuka T."/>
            <person name="Sakamoto M."/>
            <person name="Ohkuma M."/>
            <person name="Tochio T."/>
            <person name="Endo A."/>
        </authorList>
    </citation>
    <scope>NUCLEOTIDE SEQUENCE</scope>
    <source>
        <strain evidence="1">JCM 31265</strain>
    </source>
</reference>
<dbReference type="EMBL" id="BLYL01000003">
    <property type="protein sequence ID" value="GFO93677.1"/>
    <property type="molecule type" value="Genomic_DNA"/>
</dbReference>
<accession>A0AAI9NXL2</accession>
<dbReference type="AlphaFoldDB" id="A0AAI9NXL2"/>
<name>A0AAI9NXL2_9FIRM</name>
<protein>
    <recommendedName>
        <fullName evidence="3">DUF4176 domain-containing protein</fullName>
    </recommendedName>
</protein>
<comment type="caution">
    <text evidence="1">The sequence shown here is derived from an EMBL/GenBank/DDBJ whole genome shotgun (WGS) entry which is preliminary data.</text>
</comment>
<dbReference type="RefSeq" id="WP_055223378.1">
    <property type="nucleotide sequence ID" value="NZ_BLYL01000003.1"/>
</dbReference>
<dbReference type="Pfam" id="PF13780">
    <property type="entry name" value="DUF4176"/>
    <property type="match status" value="1"/>
</dbReference>
<dbReference type="Proteomes" id="UP000660047">
    <property type="component" value="Unassembled WGS sequence"/>
</dbReference>
<evidence type="ECO:0000313" key="2">
    <source>
        <dbReference type="Proteomes" id="UP000660047"/>
    </source>
</evidence>
<evidence type="ECO:0000313" key="1">
    <source>
        <dbReference type="EMBL" id="GFO93677.1"/>
    </source>
</evidence>
<evidence type="ECO:0008006" key="3">
    <source>
        <dbReference type="Google" id="ProtNLM"/>
    </source>
</evidence>